<comment type="caution">
    <text evidence="1">The sequence shown here is derived from an EMBL/GenBank/DDBJ whole genome shotgun (WGS) entry which is preliminary data.</text>
</comment>
<accession>A0A9D4WF16</accession>
<gene>
    <name evidence="1" type="ORF">KIW84_065329</name>
</gene>
<name>A0A9D4WF16_PEA</name>
<dbReference type="Gramene" id="Psat06G0532900-T1">
    <property type="protein sequence ID" value="KAI5400397.1"/>
    <property type="gene ID" value="KIW84_065329"/>
</dbReference>
<protein>
    <submittedName>
        <fullName evidence="1">Uncharacterized protein</fullName>
    </submittedName>
</protein>
<keyword evidence="2" id="KW-1185">Reference proteome</keyword>
<dbReference type="EMBL" id="JAMSHJ010000006">
    <property type="protein sequence ID" value="KAI5400397.1"/>
    <property type="molecule type" value="Genomic_DNA"/>
</dbReference>
<proteinExistence type="predicted"/>
<sequence>MVGGINELEDFRVDEKKYPIRFVEDLEFSLKNDTCFVEYEEENESQGTQLGCKCEYAPLVDNLMNQLHDECPWSYEFIKKKEKVEDGCSEGNKLGTSHSKQKNGRCLCKSSNRILVSSILYLKRVEKLSTKYRFDLILSLKVRKKKKLSSSSSRSSYKEKEAVSLLVGSKASGSNEDWKNWMVVHGKPQEVVDDFCVIGKSIGLNIKGVLINDDEGNTWCANGDFNAI</sequence>
<evidence type="ECO:0000313" key="1">
    <source>
        <dbReference type="EMBL" id="KAI5400397.1"/>
    </source>
</evidence>
<dbReference type="AlphaFoldDB" id="A0A9D4WF16"/>
<reference evidence="1 2" key="1">
    <citation type="journal article" date="2022" name="Nat. Genet.">
        <title>Improved pea reference genome and pan-genome highlight genomic features and evolutionary characteristics.</title>
        <authorList>
            <person name="Yang T."/>
            <person name="Liu R."/>
            <person name="Luo Y."/>
            <person name="Hu S."/>
            <person name="Wang D."/>
            <person name="Wang C."/>
            <person name="Pandey M.K."/>
            <person name="Ge S."/>
            <person name="Xu Q."/>
            <person name="Li N."/>
            <person name="Li G."/>
            <person name="Huang Y."/>
            <person name="Saxena R.K."/>
            <person name="Ji Y."/>
            <person name="Li M."/>
            <person name="Yan X."/>
            <person name="He Y."/>
            <person name="Liu Y."/>
            <person name="Wang X."/>
            <person name="Xiang C."/>
            <person name="Varshney R.K."/>
            <person name="Ding H."/>
            <person name="Gao S."/>
            <person name="Zong X."/>
        </authorList>
    </citation>
    <scope>NUCLEOTIDE SEQUENCE [LARGE SCALE GENOMIC DNA]</scope>
    <source>
        <strain evidence="1 2">cv. Zhongwan 6</strain>
    </source>
</reference>
<organism evidence="1 2">
    <name type="scientific">Pisum sativum</name>
    <name type="common">Garden pea</name>
    <name type="synonym">Lathyrus oleraceus</name>
    <dbReference type="NCBI Taxonomy" id="3888"/>
    <lineage>
        <taxon>Eukaryota</taxon>
        <taxon>Viridiplantae</taxon>
        <taxon>Streptophyta</taxon>
        <taxon>Embryophyta</taxon>
        <taxon>Tracheophyta</taxon>
        <taxon>Spermatophyta</taxon>
        <taxon>Magnoliopsida</taxon>
        <taxon>eudicotyledons</taxon>
        <taxon>Gunneridae</taxon>
        <taxon>Pentapetalae</taxon>
        <taxon>rosids</taxon>
        <taxon>fabids</taxon>
        <taxon>Fabales</taxon>
        <taxon>Fabaceae</taxon>
        <taxon>Papilionoideae</taxon>
        <taxon>50 kb inversion clade</taxon>
        <taxon>NPAAA clade</taxon>
        <taxon>Hologalegina</taxon>
        <taxon>IRL clade</taxon>
        <taxon>Fabeae</taxon>
        <taxon>Lathyrus</taxon>
    </lineage>
</organism>
<dbReference type="Proteomes" id="UP001058974">
    <property type="component" value="Chromosome 6"/>
</dbReference>
<evidence type="ECO:0000313" key="2">
    <source>
        <dbReference type="Proteomes" id="UP001058974"/>
    </source>
</evidence>